<dbReference type="Proteomes" id="UP000251186">
    <property type="component" value="Unassembled WGS sequence"/>
</dbReference>
<evidence type="ECO:0000256" key="3">
    <source>
        <dbReference type="ARBA" id="ARBA00023237"/>
    </source>
</evidence>
<accession>A0A2X1D2K5</accession>
<dbReference type="GO" id="GO:0046819">
    <property type="term" value="P:protein secretion by the type V secretion system"/>
    <property type="evidence" value="ECO:0007669"/>
    <property type="project" value="TreeGrafter"/>
</dbReference>
<evidence type="ECO:0000259" key="4">
    <source>
        <dbReference type="Pfam" id="PF03865"/>
    </source>
</evidence>
<dbReference type="PANTHER" id="PTHR34597:SF6">
    <property type="entry name" value="BLR6126 PROTEIN"/>
    <property type="match status" value="1"/>
</dbReference>
<feature type="domain" description="Haemolysin activator HlyB C-terminal" evidence="4">
    <location>
        <begin position="198"/>
        <end position="493"/>
    </location>
</feature>
<keyword evidence="2" id="KW-0812">Transmembrane</keyword>
<evidence type="ECO:0000256" key="2">
    <source>
        <dbReference type="ARBA" id="ARBA00022692"/>
    </source>
</evidence>
<feature type="domain" description="Polypeptide-transport-associated ShlB-type" evidence="5">
    <location>
        <begin position="53"/>
        <end position="124"/>
    </location>
</feature>
<dbReference type="Gene3D" id="2.40.160.50">
    <property type="entry name" value="membrane protein fhac: a member of the omp85/tpsb transporter family"/>
    <property type="match status" value="1"/>
</dbReference>
<name>A0A2X1D2K5_BREVE</name>
<sequence>MRHIFNTAWLRTAAILFGMVAVLTVAAAGQVRADAEPSASADGGCAGCLVLTSMLIQGVSAYPLSDLADTYDQQLARRVSVDDLVQSANAITARYRNDGYFLTRAVVAETDPTIGAARIVVFEGYISELQLTGEGARAVEPILKPLVNQRPLTIGELDRRLSLASDVPGIKLTSRIEPVIGDPAQHRLVVETQMTSGSAGAYVDNRGSENQGPWQVYLSGARNSTFTPGDQMTLGVLTVPERPNELTYIDASYAVVAPGGGRLRFGVSGYETDAPIQNASGWIGGSSRMASVTLSHPLIRSRDKNLWLNAGLDVRRVEQNYAATGRSDETLTVARVSVAAQRRYSPGWVAGSVQLSKGLDAFGATTQRSPLNTRYDATGEFVKINAQVSAYRDLSKYVGVYVEAAGQWTDDALLSSEEFFVGGPTYGRAYDYGETSGDKAVAGMIEARVGYDPKGDLISFAQAFAFFDTAKVWNKTPGRDWSEQLSSAGFGSRITFDRKTTLRIEIAKPLSRAPYNKPDKGWRTFVSLSKQF</sequence>
<evidence type="ECO:0000313" key="7">
    <source>
        <dbReference type="Proteomes" id="UP000251186"/>
    </source>
</evidence>
<dbReference type="GO" id="GO:0008320">
    <property type="term" value="F:protein transmembrane transporter activity"/>
    <property type="evidence" value="ECO:0007669"/>
    <property type="project" value="TreeGrafter"/>
</dbReference>
<reference evidence="6 7" key="1">
    <citation type="submission" date="2018-06" db="EMBL/GenBank/DDBJ databases">
        <authorList>
            <consortium name="Pathogen Informatics"/>
            <person name="Doyle S."/>
        </authorList>
    </citation>
    <scope>NUCLEOTIDE SEQUENCE [LARGE SCALE GENOMIC DNA]</scope>
    <source>
        <strain evidence="6 7">NCTC11166</strain>
    </source>
</reference>
<evidence type="ECO:0000256" key="1">
    <source>
        <dbReference type="ARBA" id="ARBA00022452"/>
    </source>
</evidence>
<dbReference type="InterPro" id="IPR005565">
    <property type="entry name" value="Hemolysn_activator_HlyB_C"/>
</dbReference>
<dbReference type="GO" id="GO:0098046">
    <property type="term" value="C:type V protein secretion system complex"/>
    <property type="evidence" value="ECO:0007669"/>
    <property type="project" value="TreeGrafter"/>
</dbReference>
<keyword evidence="3" id="KW-0998">Cell outer membrane</keyword>
<dbReference type="InterPro" id="IPR013686">
    <property type="entry name" value="Polypept-transport_assoc_ShlB"/>
</dbReference>
<dbReference type="Pfam" id="PF03865">
    <property type="entry name" value="ShlB"/>
    <property type="match status" value="1"/>
</dbReference>
<dbReference type="RefSeq" id="WP_146756738.1">
    <property type="nucleotide sequence ID" value="NZ_UAQP01000014.1"/>
</dbReference>
<dbReference type="AlphaFoldDB" id="A0A2X1D2K5"/>
<evidence type="ECO:0000259" key="5">
    <source>
        <dbReference type="Pfam" id="PF08479"/>
    </source>
</evidence>
<keyword evidence="1" id="KW-1134">Transmembrane beta strand</keyword>
<organism evidence="6 7">
    <name type="scientific">Brevundimonas vesicularis</name>
    <name type="common">Pseudomonas vesicularis</name>
    <dbReference type="NCBI Taxonomy" id="41276"/>
    <lineage>
        <taxon>Bacteria</taxon>
        <taxon>Pseudomonadati</taxon>
        <taxon>Pseudomonadota</taxon>
        <taxon>Alphaproteobacteria</taxon>
        <taxon>Caulobacterales</taxon>
        <taxon>Caulobacteraceae</taxon>
        <taxon>Brevundimonas</taxon>
    </lineage>
</organism>
<dbReference type="Pfam" id="PF08479">
    <property type="entry name" value="POTRA_2"/>
    <property type="match status" value="1"/>
</dbReference>
<gene>
    <name evidence="6" type="primary">hxuB</name>
    <name evidence="6" type="ORF">NCTC11166_02171</name>
</gene>
<evidence type="ECO:0000313" key="6">
    <source>
        <dbReference type="EMBL" id="SPU54785.1"/>
    </source>
</evidence>
<dbReference type="Gene3D" id="3.10.20.310">
    <property type="entry name" value="membrane protein fhac"/>
    <property type="match status" value="1"/>
</dbReference>
<dbReference type="PANTHER" id="PTHR34597">
    <property type="entry name" value="SLR1661 PROTEIN"/>
    <property type="match status" value="1"/>
</dbReference>
<keyword evidence="1" id="KW-0472">Membrane</keyword>
<protein>
    <submittedName>
        <fullName evidence="6">Heme/hemopexin transporter protein huxB</fullName>
    </submittedName>
</protein>
<proteinExistence type="predicted"/>
<dbReference type="InterPro" id="IPR051544">
    <property type="entry name" value="TPS_OM_transporter"/>
</dbReference>
<dbReference type="EMBL" id="UAQP01000014">
    <property type="protein sequence ID" value="SPU54785.1"/>
    <property type="molecule type" value="Genomic_DNA"/>
</dbReference>